<feature type="transmembrane region" description="Helical" evidence="11">
    <location>
        <begin position="235"/>
        <end position="257"/>
    </location>
</feature>
<evidence type="ECO:0000256" key="11">
    <source>
        <dbReference type="SAM" id="Phobius"/>
    </source>
</evidence>
<evidence type="ECO:0000256" key="7">
    <source>
        <dbReference type="ARBA" id="ARBA00022989"/>
    </source>
</evidence>
<accession>A0A9N9PH68</accession>
<feature type="transmembrane region" description="Helical" evidence="11">
    <location>
        <begin position="91"/>
        <end position="112"/>
    </location>
</feature>
<dbReference type="GO" id="GO:0005774">
    <property type="term" value="C:vacuolar membrane"/>
    <property type="evidence" value="ECO:0007669"/>
    <property type="project" value="TreeGrafter"/>
</dbReference>
<comment type="subcellular location">
    <subcellularLocation>
        <location evidence="1">Lysosome membrane</location>
        <topology evidence="1">Multi-pass membrane protein</topology>
    </subcellularLocation>
</comment>
<keyword evidence="4 11" id="KW-0812">Transmembrane</keyword>
<dbReference type="EMBL" id="CAJVRL010000047">
    <property type="protein sequence ID" value="CAG8952684.1"/>
    <property type="molecule type" value="Genomic_DNA"/>
</dbReference>
<dbReference type="GO" id="GO:0000324">
    <property type="term" value="C:fungal-type vacuole"/>
    <property type="evidence" value="ECO:0007669"/>
    <property type="project" value="TreeGrafter"/>
</dbReference>
<dbReference type="GO" id="GO:0015184">
    <property type="term" value="F:L-cystine transmembrane transporter activity"/>
    <property type="evidence" value="ECO:0007669"/>
    <property type="project" value="TreeGrafter"/>
</dbReference>
<organism evidence="12 13">
    <name type="scientific">Hymenoscyphus fraxineus</name>
    <dbReference type="NCBI Taxonomy" id="746836"/>
    <lineage>
        <taxon>Eukaryota</taxon>
        <taxon>Fungi</taxon>
        <taxon>Dikarya</taxon>
        <taxon>Ascomycota</taxon>
        <taxon>Pezizomycotina</taxon>
        <taxon>Leotiomycetes</taxon>
        <taxon>Helotiales</taxon>
        <taxon>Helotiaceae</taxon>
        <taxon>Hymenoscyphus</taxon>
    </lineage>
</organism>
<dbReference type="Proteomes" id="UP000696280">
    <property type="component" value="Unassembled WGS sequence"/>
</dbReference>
<dbReference type="AlphaFoldDB" id="A0A9N9PH68"/>
<dbReference type="SMART" id="SM00679">
    <property type="entry name" value="CTNS"/>
    <property type="match status" value="2"/>
</dbReference>
<feature type="transmembrane region" description="Helical" evidence="11">
    <location>
        <begin position="133"/>
        <end position="151"/>
    </location>
</feature>
<dbReference type="Gene3D" id="1.20.1280.290">
    <property type="match status" value="2"/>
</dbReference>
<dbReference type="InterPro" id="IPR006603">
    <property type="entry name" value="PQ-loop_rpt"/>
</dbReference>
<feature type="transmembrane region" description="Helical" evidence="11">
    <location>
        <begin position="203"/>
        <end position="223"/>
    </location>
</feature>
<keyword evidence="5" id="KW-0677">Repeat</keyword>
<feature type="transmembrane region" description="Helical" evidence="11">
    <location>
        <begin position="6"/>
        <end position="28"/>
    </location>
</feature>
<evidence type="ECO:0000256" key="3">
    <source>
        <dbReference type="ARBA" id="ARBA00022448"/>
    </source>
</evidence>
<evidence type="ECO:0000313" key="13">
    <source>
        <dbReference type="Proteomes" id="UP000696280"/>
    </source>
</evidence>
<feature type="transmembrane region" description="Helical" evidence="11">
    <location>
        <begin position="163"/>
        <end position="182"/>
    </location>
</feature>
<evidence type="ECO:0000256" key="10">
    <source>
        <dbReference type="ARBA" id="ARBA00048473"/>
    </source>
</evidence>
<gene>
    <name evidence="12" type="ORF">HYFRA_00008926</name>
</gene>
<keyword evidence="13" id="KW-1185">Reference proteome</keyword>
<protein>
    <recommendedName>
        <fullName evidence="14">Cystinosin</fullName>
    </recommendedName>
</protein>
<evidence type="ECO:0000256" key="4">
    <source>
        <dbReference type="ARBA" id="ARBA00022692"/>
    </source>
</evidence>
<proteinExistence type="inferred from homology"/>
<dbReference type="NCBIfam" id="TIGR00951">
    <property type="entry name" value="2A43"/>
    <property type="match status" value="1"/>
</dbReference>
<dbReference type="Pfam" id="PF04193">
    <property type="entry name" value="PQ-loop"/>
    <property type="match status" value="2"/>
</dbReference>
<dbReference type="GO" id="GO:0015293">
    <property type="term" value="F:symporter activity"/>
    <property type="evidence" value="ECO:0007669"/>
    <property type="project" value="UniProtKB-KW"/>
</dbReference>
<dbReference type="OrthoDB" id="75720at2759"/>
<comment type="similarity">
    <text evidence="2">Belongs to the cystinosin family.</text>
</comment>
<keyword evidence="3" id="KW-0813">Transport</keyword>
<evidence type="ECO:0008006" key="14">
    <source>
        <dbReference type="Google" id="ProtNLM"/>
    </source>
</evidence>
<comment type="catalytic activity">
    <reaction evidence="10">
        <text>L-cystine(out) + H(+)(out) = L-cystine(in) + H(+)(in)</text>
        <dbReference type="Rhea" id="RHEA:66172"/>
        <dbReference type="ChEBI" id="CHEBI:15378"/>
        <dbReference type="ChEBI" id="CHEBI:35491"/>
    </reaction>
    <physiologicalReaction direction="left-to-right" evidence="10">
        <dbReference type="Rhea" id="RHEA:66173"/>
    </physiologicalReaction>
</comment>
<keyword evidence="6" id="KW-0769">Symport</keyword>
<sequence length="282" mass="31607">MATSIPFLEFISALFGWVYTLCWSLSFYPQPILNWRRSSTSGTTIDFPAINVVGFLAYFVFNAAFLLSPQIRDEYAQRNHGLTPTVQLNDLAFAAHAVVTSIITLSQFWPALWRFEKRGRREPGVRVSKGIQGIMVGSILGVATTAFIVVVRNDQNPATGWAWIDVIYATSYVKLFITLVKYMPQVTTNYKNQSTTGWSISQILLDFIGGILSITQLCIDSYLQGDWSGITGNPVKLGLGNVSVFFDIIFMIQHYWLYRGAQGKAAEEDSLIDGSSREERIE</sequence>
<comment type="caution">
    <text evidence="12">The sequence shown here is derived from an EMBL/GenBank/DDBJ whole genome shotgun (WGS) entry which is preliminary data.</text>
</comment>
<dbReference type="FunFam" id="1.20.1280.290:FF:000016">
    <property type="entry name" value="Cystinosin homolog"/>
    <property type="match status" value="1"/>
</dbReference>
<keyword evidence="9" id="KW-0458">Lysosome</keyword>
<dbReference type="PANTHER" id="PTHR13131:SF5">
    <property type="entry name" value="CYSTINOSIN"/>
    <property type="match status" value="1"/>
</dbReference>
<keyword evidence="8 11" id="KW-0472">Membrane</keyword>
<evidence type="ECO:0000256" key="2">
    <source>
        <dbReference type="ARBA" id="ARBA00006855"/>
    </source>
</evidence>
<keyword evidence="7 11" id="KW-1133">Transmembrane helix</keyword>
<reference evidence="12" key="1">
    <citation type="submission" date="2021-07" db="EMBL/GenBank/DDBJ databases">
        <authorList>
            <person name="Durling M."/>
        </authorList>
    </citation>
    <scope>NUCLEOTIDE SEQUENCE</scope>
</reference>
<name>A0A9N9PH68_9HELO</name>
<dbReference type="InterPro" id="IPR005282">
    <property type="entry name" value="LC_transporter"/>
</dbReference>
<evidence type="ECO:0000313" key="12">
    <source>
        <dbReference type="EMBL" id="CAG8952684.1"/>
    </source>
</evidence>
<evidence type="ECO:0000256" key="8">
    <source>
        <dbReference type="ARBA" id="ARBA00023136"/>
    </source>
</evidence>
<evidence type="ECO:0000256" key="6">
    <source>
        <dbReference type="ARBA" id="ARBA00022847"/>
    </source>
</evidence>
<dbReference type="PANTHER" id="PTHR13131">
    <property type="entry name" value="CYSTINOSIN"/>
    <property type="match status" value="1"/>
</dbReference>
<evidence type="ECO:0000256" key="9">
    <source>
        <dbReference type="ARBA" id="ARBA00023228"/>
    </source>
</evidence>
<evidence type="ECO:0000256" key="1">
    <source>
        <dbReference type="ARBA" id="ARBA00004155"/>
    </source>
</evidence>
<evidence type="ECO:0000256" key="5">
    <source>
        <dbReference type="ARBA" id="ARBA00022737"/>
    </source>
</evidence>
<feature type="transmembrane region" description="Helical" evidence="11">
    <location>
        <begin position="49"/>
        <end position="71"/>
    </location>
</feature>